<dbReference type="GO" id="GO:0016747">
    <property type="term" value="F:acyltransferase activity, transferring groups other than amino-acyl groups"/>
    <property type="evidence" value="ECO:0007669"/>
    <property type="project" value="InterPro"/>
</dbReference>
<dbReference type="InterPro" id="IPR000182">
    <property type="entry name" value="GNAT_dom"/>
</dbReference>
<evidence type="ECO:0000313" key="3">
    <source>
        <dbReference type="Proteomes" id="UP000051999"/>
    </source>
</evidence>
<dbReference type="AlphaFoldDB" id="A0A0R1RCR5"/>
<dbReference type="Pfam" id="PF00583">
    <property type="entry name" value="Acetyltransf_1"/>
    <property type="match status" value="1"/>
</dbReference>
<reference evidence="2 3" key="1">
    <citation type="journal article" date="2015" name="Genome Announc.">
        <title>Expanding the biotechnology potential of lactobacilli through comparative genomics of 213 strains and associated genera.</title>
        <authorList>
            <person name="Sun Z."/>
            <person name="Harris H.M."/>
            <person name="McCann A."/>
            <person name="Guo C."/>
            <person name="Argimon S."/>
            <person name="Zhang W."/>
            <person name="Yang X."/>
            <person name="Jeffery I.B."/>
            <person name="Cooney J.C."/>
            <person name="Kagawa T.F."/>
            <person name="Liu W."/>
            <person name="Song Y."/>
            <person name="Salvetti E."/>
            <person name="Wrobel A."/>
            <person name="Rasinkangas P."/>
            <person name="Parkhill J."/>
            <person name="Rea M.C."/>
            <person name="O'Sullivan O."/>
            <person name="Ritari J."/>
            <person name="Douillard F.P."/>
            <person name="Paul Ross R."/>
            <person name="Yang R."/>
            <person name="Briner A.E."/>
            <person name="Felis G.E."/>
            <person name="de Vos W.M."/>
            <person name="Barrangou R."/>
            <person name="Klaenhammer T.R."/>
            <person name="Caufield P.W."/>
            <person name="Cui Y."/>
            <person name="Zhang H."/>
            <person name="O'Toole P.W."/>
        </authorList>
    </citation>
    <scope>NUCLEOTIDE SEQUENCE [LARGE SCALE GENOMIC DNA]</scope>
    <source>
        <strain evidence="2 3">DSM 15814</strain>
    </source>
</reference>
<dbReference type="OrthoDB" id="9788755at2"/>
<keyword evidence="2" id="KW-0808">Transferase</keyword>
<dbReference type="STRING" id="1114972.FD35_GL001851"/>
<dbReference type="SUPFAM" id="SSF55729">
    <property type="entry name" value="Acyl-CoA N-acyltransferases (Nat)"/>
    <property type="match status" value="1"/>
</dbReference>
<dbReference type="InterPro" id="IPR016181">
    <property type="entry name" value="Acyl_CoA_acyltransferase"/>
</dbReference>
<dbReference type="eggNOG" id="COG0456">
    <property type="taxonomic scope" value="Bacteria"/>
</dbReference>
<dbReference type="Gene3D" id="3.40.630.30">
    <property type="match status" value="1"/>
</dbReference>
<keyword evidence="3" id="KW-1185">Reference proteome</keyword>
<sequence>MSDLIRIRPAAIGDYTVLENIYLLDRQQEFPWVANPQLADFERDSHHEMIIVATIDERVVGFLSFYRLANFIHLLFIDPNYRHQGVASQLIDYMRTQATGPMQLKVVIANQPARDFYARLQFREVKRDNLATPPNITLEDTRLDRYPFIPHN</sequence>
<evidence type="ECO:0000313" key="2">
    <source>
        <dbReference type="EMBL" id="KRL52602.1"/>
    </source>
</evidence>
<name>A0A0R1RCR5_9LACO</name>
<dbReference type="Proteomes" id="UP000051999">
    <property type="component" value="Unassembled WGS sequence"/>
</dbReference>
<dbReference type="CDD" id="cd04301">
    <property type="entry name" value="NAT_SF"/>
    <property type="match status" value="1"/>
</dbReference>
<gene>
    <name evidence="2" type="ORF">FD35_GL001851</name>
</gene>
<comment type="caution">
    <text evidence="2">The sequence shown here is derived from an EMBL/GenBank/DDBJ whole genome shotgun (WGS) entry which is preliminary data.</text>
</comment>
<protein>
    <submittedName>
        <fullName evidence="2">Acetyltransferase</fullName>
    </submittedName>
</protein>
<evidence type="ECO:0000259" key="1">
    <source>
        <dbReference type="PROSITE" id="PS51186"/>
    </source>
</evidence>
<dbReference type="RefSeq" id="WP_017261099.1">
    <property type="nucleotide sequence ID" value="NZ_AUAW01000032.1"/>
</dbReference>
<dbReference type="EMBL" id="AZFF01000033">
    <property type="protein sequence ID" value="KRL52602.1"/>
    <property type="molecule type" value="Genomic_DNA"/>
</dbReference>
<feature type="domain" description="N-acetyltransferase" evidence="1">
    <location>
        <begin position="5"/>
        <end position="143"/>
    </location>
</feature>
<organism evidence="2 3">
    <name type="scientific">Furfurilactobacillus rossiae DSM 15814</name>
    <dbReference type="NCBI Taxonomy" id="1114972"/>
    <lineage>
        <taxon>Bacteria</taxon>
        <taxon>Bacillati</taxon>
        <taxon>Bacillota</taxon>
        <taxon>Bacilli</taxon>
        <taxon>Lactobacillales</taxon>
        <taxon>Lactobacillaceae</taxon>
        <taxon>Furfurilactobacillus</taxon>
    </lineage>
</organism>
<dbReference type="PROSITE" id="PS51186">
    <property type="entry name" value="GNAT"/>
    <property type="match status" value="1"/>
</dbReference>
<dbReference type="PATRIC" id="fig|1114972.6.peg.1888"/>
<proteinExistence type="predicted"/>
<accession>A0A0R1RCR5</accession>